<gene>
    <name evidence="4" type="ORF">RHGRI_001028</name>
</gene>
<keyword evidence="1" id="KW-0343">GTPase activation</keyword>
<feature type="region of interest" description="Disordered" evidence="2">
    <location>
        <begin position="1"/>
        <end position="38"/>
    </location>
</feature>
<feature type="region of interest" description="Disordered" evidence="2">
    <location>
        <begin position="639"/>
        <end position="749"/>
    </location>
</feature>
<dbReference type="InterPro" id="IPR035969">
    <property type="entry name" value="Rab-GAP_TBC_sf"/>
</dbReference>
<organism evidence="4 5">
    <name type="scientific">Rhododendron griersonianum</name>
    <dbReference type="NCBI Taxonomy" id="479676"/>
    <lineage>
        <taxon>Eukaryota</taxon>
        <taxon>Viridiplantae</taxon>
        <taxon>Streptophyta</taxon>
        <taxon>Embryophyta</taxon>
        <taxon>Tracheophyta</taxon>
        <taxon>Spermatophyta</taxon>
        <taxon>Magnoliopsida</taxon>
        <taxon>eudicotyledons</taxon>
        <taxon>Gunneridae</taxon>
        <taxon>Pentapetalae</taxon>
        <taxon>asterids</taxon>
        <taxon>Ericales</taxon>
        <taxon>Ericaceae</taxon>
        <taxon>Ericoideae</taxon>
        <taxon>Rhodoreae</taxon>
        <taxon>Rhododendron</taxon>
    </lineage>
</organism>
<evidence type="ECO:0000256" key="2">
    <source>
        <dbReference type="SAM" id="MobiDB-lite"/>
    </source>
</evidence>
<keyword evidence="5" id="KW-1185">Reference proteome</keyword>
<dbReference type="PROSITE" id="PS50086">
    <property type="entry name" value="TBC_RABGAP"/>
    <property type="match status" value="1"/>
</dbReference>
<evidence type="ECO:0000256" key="1">
    <source>
        <dbReference type="ARBA" id="ARBA00022468"/>
    </source>
</evidence>
<dbReference type="PANTHER" id="PTHR22957">
    <property type="entry name" value="TBC1 DOMAIN FAMILY MEMBER GTPASE-ACTIVATING PROTEIN"/>
    <property type="match status" value="1"/>
</dbReference>
<feature type="compositionally biased region" description="Basic and acidic residues" evidence="2">
    <location>
        <begin position="552"/>
        <end position="576"/>
    </location>
</feature>
<reference evidence="4" key="1">
    <citation type="submission" date="2020-08" db="EMBL/GenBank/DDBJ databases">
        <title>Plant Genome Project.</title>
        <authorList>
            <person name="Zhang R.-G."/>
        </authorList>
    </citation>
    <scope>NUCLEOTIDE SEQUENCE</scope>
    <source>
        <strain evidence="4">WSP0</strain>
        <tissue evidence="4">Leaf</tissue>
    </source>
</reference>
<feature type="compositionally biased region" description="Basic and acidic residues" evidence="2">
    <location>
        <begin position="593"/>
        <end position="605"/>
    </location>
</feature>
<dbReference type="AlphaFoldDB" id="A0AAV6LIS2"/>
<evidence type="ECO:0000313" key="4">
    <source>
        <dbReference type="EMBL" id="KAG5565013.1"/>
    </source>
</evidence>
<evidence type="ECO:0000259" key="3">
    <source>
        <dbReference type="PROSITE" id="PS50086"/>
    </source>
</evidence>
<feature type="region of interest" description="Disordered" evidence="2">
    <location>
        <begin position="768"/>
        <end position="788"/>
    </location>
</feature>
<feature type="domain" description="Rab-GAP TBC" evidence="3">
    <location>
        <begin position="41"/>
        <end position="414"/>
    </location>
</feature>
<protein>
    <recommendedName>
        <fullName evidence="3">Rab-GAP TBC domain-containing protein</fullName>
    </recommendedName>
</protein>
<feature type="compositionally biased region" description="Low complexity" evidence="2">
    <location>
        <begin position="15"/>
        <end position="34"/>
    </location>
</feature>
<feature type="compositionally biased region" description="Polar residues" evidence="2">
    <location>
        <begin position="644"/>
        <end position="679"/>
    </location>
</feature>
<evidence type="ECO:0000313" key="5">
    <source>
        <dbReference type="Proteomes" id="UP000823749"/>
    </source>
</evidence>
<dbReference type="Gene3D" id="1.10.8.270">
    <property type="entry name" value="putative rabgap domain of human tbc1 domain family member 14 like domains"/>
    <property type="match status" value="1"/>
</dbReference>
<dbReference type="PANTHER" id="PTHR22957:SF337">
    <property type="entry name" value="TBC1 DOMAIN FAMILY MEMBER 5"/>
    <property type="match status" value="1"/>
</dbReference>
<name>A0AAV6LIS2_9ERIC</name>
<dbReference type="Proteomes" id="UP000823749">
    <property type="component" value="Chromosome 1"/>
</dbReference>
<sequence>MSPAAPIEPTLIKEPPSSSSSSSLAPSPSHVLPPEEGSNRRRFAHLRGVQWRIDLGILPSSSSSSSLDDLRRVTAESRRKYAGLRRRLLMDPHIPKYGSDSSNLVMDNPLSQNPGQISILLENLADFASKLFALMGIDGCSCQYHCFYSDSMWGRFFRNAELERMVDQDLSRLYPEHGSYFQTPGCQSMLRRILLFWCLRHPECGYRQGMHELLAPLLYVLHADVEHLSQVRKQYEDHFTDKFDGFNFQESDLAYDFDFKKFPESKEDEISQITPPIVRTLDELDPNVQDVVLLSDAYGAEGELGIVLSEKFMEHDAYCMFDALMNGAGGAVTMAEFFSPYPSSGSHSGLPPVIEASSALYHLLSIVDASLYSHLVELGVEPQYFALRWLRVLFGREFSLGDLLVIWDEIFANDNSKLNKSCNGAGFSFGILSSRRGAFISAVAVSMILCVRSSLLATENATSCLQRLLNFPANVNLKKILSKAKSLQVLALEANDSSTPLLTHPGGGFERSIKNVHVRSHSLTVDSVSPRTPLSLVPESYWEEKWRDMHKAEEVKRSRSDKKITNSKKGWSEKVRLSLSRTDSAPSPSKVDGSSKKDPKLPVRRSLLEDLSRQLESEEDAEKIGCDLDSVKIGCNEDRGLSGNAGSEENSSIFSDSPSPDGLQNQSGRSSVASNLSINENDDDRSRSFTEDSSPLPVSDSPADDFLKPGLNKDSLGKNSGRLDIPEDVSLKSGQNDDPMGKPMANLKDRKTLSGKFHWLWKFGRNNGDDTSERGVSEATRVSDGGCDQNNTAAGLMVGGSNNSSVSSKGDAVDQNVMITLRNLGQSMLENIQVIDSVFQQECGKVGSSENFSKNVIVGKGQVTAVAALKELRKISNLLSEM</sequence>
<accession>A0AAV6LIS2</accession>
<dbReference type="Pfam" id="PF00566">
    <property type="entry name" value="RabGAP-TBC"/>
    <property type="match status" value="2"/>
</dbReference>
<dbReference type="InterPro" id="IPR000195">
    <property type="entry name" value="Rab-GAP-TBC_dom"/>
</dbReference>
<dbReference type="SMART" id="SM00164">
    <property type="entry name" value="TBC"/>
    <property type="match status" value="1"/>
</dbReference>
<dbReference type="Gene3D" id="1.10.472.80">
    <property type="entry name" value="Ypt/Rab-GAP domain of gyp1p, domain 3"/>
    <property type="match status" value="1"/>
</dbReference>
<dbReference type="SUPFAM" id="SSF47923">
    <property type="entry name" value="Ypt/Rab-GAP domain of gyp1p"/>
    <property type="match status" value="2"/>
</dbReference>
<feature type="region of interest" description="Disordered" evidence="2">
    <location>
        <begin position="552"/>
        <end position="605"/>
    </location>
</feature>
<dbReference type="EMBL" id="JACTNZ010000001">
    <property type="protein sequence ID" value="KAG5565013.1"/>
    <property type="molecule type" value="Genomic_DNA"/>
</dbReference>
<dbReference type="GO" id="GO:0005096">
    <property type="term" value="F:GTPase activator activity"/>
    <property type="evidence" value="ECO:0007669"/>
    <property type="project" value="UniProtKB-KW"/>
</dbReference>
<proteinExistence type="predicted"/>
<comment type="caution">
    <text evidence="4">The sequence shown here is derived from an EMBL/GenBank/DDBJ whole genome shotgun (WGS) entry which is preliminary data.</text>
</comment>